<evidence type="ECO:0000256" key="1">
    <source>
        <dbReference type="SAM" id="SignalP"/>
    </source>
</evidence>
<comment type="caution">
    <text evidence="2">The sequence shown here is derived from an EMBL/GenBank/DDBJ whole genome shotgun (WGS) entry which is preliminary data.</text>
</comment>
<dbReference type="RefSeq" id="WP_067527729.1">
    <property type="nucleotide sequence ID" value="NZ_JABELX010000009.1"/>
</dbReference>
<dbReference type="AlphaFoldDB" id="A0A849C3K9"/>
<keyword evidence="1" id="KW-0732">Signal</keyword>
<evidence type="ECO:0000313" key="3">
    <source>
        <dbReference type="Proteomes" id="UP000586827"/>
    </source>
</evidence>
<keyword evidence="3" id="KW-1185">Reference proteome</keyword>
<gene>
    <name evidence="2" type="ORF">HLB23_25860</name>
</gene>
<dbReference type="EMBL" id="JABELX010000009">
    <property type="protein sequence ID" value="NNH73242.1"/>
    <property type="molecule type" value="Genomic_DNA"/>
</dbReference>
<evidence type="ECO:0000313" key="2">
    <source>
        <dbReference type="EMBL" id="NNH73242.1"/>
    </source>
</evidence>
<proteinExistence type="predicted"/>
<name>A0A849C3K9_9NOCA</name>
<protein>
    <recommendedName>
        <fullName evidence="4">SH3 domain-containing protein</fullName>
    </recommendedName>
</protein>
<feature type="chain" id="PRO_5032741743" description="SH3 domain-containing protein" evidence="1">
    <location>
        <begin position="33"/>
        <end position="109"/>
    </location>
</feature>
<sequence length="109" mass="11753">MMKTRKRFAGITLSAAFLALSAGVVLAPIANADTTTTIAKDNVPIRTGPGASHSVASRKNKGDKFYIRCYVVNSHGNVWYKNVPGLAVGPYYVYDQNTNRNGTSGLDRC</sequence>
<dbReference type="Proteomes" id="UP000586827">
    <property type="component" value="Unassembled WGS sequence"/>
</dbReference>
<evidence type="ECO:0008006" key="4">
    <source>
        <dbReference type="Google" id="ProtNLM"/>
    </source>
</evidence>
<reference evidence="2 3" key="1">
    <citation type="submission" date="2020-05" db="EMBL/GenBank/DDBJ databases">
        <title>MicrobeNet Type strains.</title>
        <authorList>
            <person name="Nicholson A.C."/>
        </authorList>
    </citation>
    <scope>NUCLEOTIDE SEQUENCE [LARGE SCALE GENOMIC DNA]</scope>
    <source>
        <strain evidence="2 3">JCM 3224</strain>
    </source>
</reference>
<accession>A0A849C3K9</accession>
<organism evidence="2 3">
    <name type="scientific">Nocardia uniformis</name>
    <dbReference type="NCBI Taxonomy" id="53432"/>
    <lineage>
        <taxon>Bacteria</taxon>
        <taxon>Bacillati</taxon>
        <taxon>Actinomycetota</taxon>
        <taxon>Actinomycetes</taxon>
        <taxon>Mycobacteriales</taxon>
        <taxon>Nocardiaceae</taxon>
        <taxon>Nocardia</taxon>
    </lineage>
</organism>
<feature type="signal peptide" evidence="1">
    <location>
        <begin position="1"/>
        <end position="32"/>
    </location>
</feature>